<comment type="caution">
    <text evidence="1">The sequence shown here is derived from an EMBL/GenBank/DDBJ whole genome shotgun (WGS) entry which is preliminary data.</text>
</comment>
<dbReference type="EMBL" id="NJEU01002028">
    <property type="protein sequence ID" value="PHH58754.1"/>
    <property type="molecule type" value="Genomic_DNA"/>
</dbReference>
<evidence type="ECO:0000313" key="1">
    <source>
        <dbReference type="EMBL" id="PHH58754.1"/>
    </source>
</evidence>
<sequence>MYTITVDNPGGEDWRGTLVDTTTSESHVIGQFSLPQGSGKLKTFRDSFVEYYRSDMPPNVACTEVPPTEVFLGNPTTTTDGAGRSRFTKWHQTEPWKCKGDTYFDVKNSSSGVTIKTGLSQAPTF</sequence>
<evidence type="ECO:0000313" key="2">
    <source>
        <dbReference type="Proteomes" id="UP000224854"/>
    </source>
</evidence>
<keyword evidence="2" id="KW-1185">Reference proteome</keyword>
<proteinExistence type="predicted"/>
<name>A0A2C5XVM7_9HYPO</name>
<dbReference type="Proteomes" id="UP000224854">
    <property type="component" value="Unassembled WGS sequence"/>
</dbReference>
<gene>
    <name evidence="1" type="ORF">CDD82_2735</name>
</gene>
<dbReference type="AlphaFoldDB" id="A0A2C5XVM7"/>
<dbReference type="OrthoDB" id="5576763at2759"/>
<reference evidence="1 2" key="1">
    <citation type="submission" date="2017-06" db="EMBL/GenBank/DDBJ databases">
        <title>Ant-infecting Ophiocordyceps genomes reveal a high diversity of potential behavioral manipulation genes and a possible major role for enterotoxins.</title>
        <authorList>
            <person name="De Bekker C."/>
            <person name="Evans H.C."/>
            <person name="Brachmann A."/>
            <person name="Hughes D.P."/>
        </authorList>
    </citation>
    <scope>NUCLEOTIDE SEQUENCE [LARGE SCALE GENOMIC DNA]</scope>
    <source>
        <strain evidence="1 2">1348a</strain>
    </source>
</reference>
<protein>
    <submittedName>
        <fullName evidence="1">Uncharacterized protein</fullName>
    </submittedName>
</protein>
<accession>A0A2C5XVM7</accession>
<organism evidence="1 2">
    <name type="scientific">Ophiocordyceps australis</name>
    <dbReference type="NCBI Taxonomy" id="1399860"/>
    <lineage>
        <taxon>Eukaryota</taxon>
        <taxon>Fungi</taxon>
        <taxon>Dikarya</taxon>
        <taxon>Ascomycota</taxon>
        <taxon>Pezizomycotina</taxon>
        <taxon>Sordariomycetes</taxon>
        <taxon>Hypocreomycetidae</taxon>
        <taxon>Hypocreales</taxon>
        <taxon>Ophiocordycipitaceae</taxon>
        <taxon>Ophiocordyceps</taxon>
    </lineage>
</organism>